<keyword evidence="3" id="KW-1185">Reference proteome</keyword>
<comment type="caution">
    <text evidence="2">The sequence shown here is derived from an EMBL/GenBank/DDBJ whole genome shotgun (WGS) entry which is preliminary data.</text>
</comment>
<sequence>MIEGLEKLPYGERLKELEEKAQRDLNTVFQYLKGSYKEDRSSLFTSSHMEMTRGNGYKLHWERFHLDIRNCFTARIRAAGEQPCWLGVLVDKKLHGGQQRAAAATKANRILGCICRGIASRDRDVIVPLYSALTRPHLEYCVQCWPPQFKKDVNKLKSVQRRATKMIEGLEKLPYGERLKEREGSEGPQHSIPVLKGSYKEDRSSFFRRSHMEMTRGNGYKLHWERFHLDIRKKLFYSENNQSLKQPPQGRAAVPIAGGFQDATGQEPMPASSKTDLPLAKAEPISNGGSASGITYLRRAKNLRNSNCSWREE</sequence>
<feature type="region of interest" description="Disordered" evidence="1">
    <location>
        <begin position="260"/>
        <end position="294"/>
    </location>
</feature>
<reference evidence="2 3" key="1">
    <citation type="journal article" date="2023" name="J. Hered.">
        <title>Chromosome-level genome of the wood stork (Mycteria americana) provides insight into avian chromosome evolution.</title>
        <authorList>
            <person name="Flamio R. Jr."/>
            <person name="Ramstad K.M."/>
        </authorList>
    </citation>
    <scope>NUCLEOTIDE SEQUENCE [LARGE SCALE GENOMIC DNA]</scope>
    <source>
        <strain evidence="2">JAX WOST 10</strain>
    </source>
</reference>
<dbReference type="AlphaFoldDB" id="A0AAN7PN73"/>
<dbReference type="Proteomes" id="UP001333110">
    <property type="component" value="Unassembled WGS sequence"/>
</dbReference>
<dbReference type="EMBL" id="JAUNZN010000001">
    <property type="protein sequence ID" value="KAK4828698.1"/>
    <property type="molecule type" value="Genomic_DNA"/>
</dbReference>
<dbReference type="PANTHER" id="PTHR33332">
    <property type="entry name" value="REVERSE TRANSCRIPTASE DOMAIN-CONTAINING PROTEIN"/>
    <property type="match status" value="1"/>
</dbReference>
<gene>
    <name evidence="2" type="ORF">QYF61_000536</name>
</gene>
<evidence type="ECO:0000313" key="3">
    <source>
        <dbReference type="Proteomes" id="UP001333110"/>
    </source>
</evidence>
<organism evidence="2 3">
    <name type="scientific">Mycteria americana</name>
    <name type="common">Wood stork</name>
    <dbReference type="NCBI Taxonomy" id="33587"/>
    <lineage>
        <taxon>Eukaryota</taxon>
        <taxon>Metazoa</taxon>
        <taxon>Chordata</taxon>
        <taxon>Craniata</taxon>
        <taxon>Vertebrata</taxon>
        <taxon>Euteleostomi</taxon>
        <taxon>Archelosauria</taxon>
        <taxon>Archosauria</taxon>
        <taxon>Dinosauria</taxon>
        <taxon>Saurischia</taxon>
        <taxon>Theropoda</taxon>
        <taxon>Coelurosauria</taxon>
        <taxon>Aves</taxon>
        <taxon>Neognathae</taxon>
        <taxon>Neoaves</taxon>
        <taxon>Aequornithes</taxon>
        <taxon>Ciconiiformes</taxon>
        <taxon>Ciconiidae</taxon>
        <taxon>Mycteria</taxon>
    </lineage>
</organism>
<name>A0AAN7PN73_MYCAM</name>
<evidence type="ECO:0000256" key="1">
    <source>
        <dbReference type="SAM" id="MobiDB-lite"/>
    </source>
</evidence>
<protein>
    <submittedName>
        <fullName evidence="2">Uncharacterized protein</fullName>
    </submittedName>
</protein>
<evidence type="ECO:0000313" key="2">
    <source>
        <dbReference type="EMBL" id="KAK4828698.1"/>
    </source>
</evidence>
<proteinExistence type="predicted"/>
<accession>A0AAN7PN73</accession>